<dbReference type="InterPro" id="IPR027417">
    <property type="entry name" value="P-loop_NTPase"/>
</dbReference>
<gene>
    <name evidence="1" type="ORF">B296_00046855</name>
</gene>
<dbReference type="AlphaFoldDB" id="A0A426YJ75"/>
<evidence type="ECO:0000313" key="2">
    <source>
        <dbReference type="Proteomes" id="UP000287651"/>
    </source>
</evidence>
<protein>
    <submittedName>
        <fullName evidence="1">Uncharacterized protein</fullName>
    </submittedName>
</protein>
<dbReference type="EMBL" id="AMZH03012018">
    <property type="protein sequence ID" value="RRT51811.1"/>
    <property type="molecule type" value="Genomic_DNA"/>
</dbReference>
<dbReference type="Proteomes" id="UP000287651">
    <property type="component" value="Unassembled WGS sequence"/>
</dbReference>
<dbReference type="Gene3D" id="3.40.50.300">
    <property type="entry name" value="P-loop containing nucleotide triphosphate hydrolases"/>
    <property type="match status" value="1"/>
</dbReference>
<evidence type="ECO:0000313" key="1">
    <source>
        <dbReference type="EMBL" id="RRT51811.1"/>
    </source>
</evidence>
<sequence>MLTSNVPKHYICFVVWLAGRRRGRPTGRRGVLSQPASSQTAVRGQIREAKATADFSRLRDGLPPQRLRTVAEMLAEALDCSFLEADDFHSQANKGQFCIILVISFPWPFRGIEQRQTCIQSTFSKINCSWTSVKDGLGQ</sequence>
<organism evidence="1 2">
    <name type="scientific">Ensete ventricosum</name>
    <name type="common">Abyssinian banana</name>
    <name type="synonym">Musa ensete</name>
    <dbReference type="NCBI Taxonomy" id="4639"/>
    <lineage>
        <taxon>Eukaryota</taxon>
        <taxon>Viridiplantae</taxon>
        <taxon>Streptophyta</taxon>
        <taxon>Embryophyta</taxon>
        <taxon>Tracheophyta</taxon>
        <taxon>Spermatophyta</taxon>
        <taxon>Magnoliopsida</taxon>
        <taxon>Liliopsida</taxon>
        <taxon>Zingiberales</taxon>
        <taxon>Musaceae</taxon>
        <taxon>Ensete</taxon>
    </lineage>
</organism>
<reference evidence="1 2" key="1">
    <citation type="journal article" date="2014" name="Agronomy (Basel)">
        <title>A Draft Genome Sequence for Ensete ventricosum, the Drought-Tolerant Tree Against Hunger.</title>
        <authorList>
            <person name="Harrison J."/>
            <person name="Moore K.A."/>
            <person name="Paszkiewicz K."/>
            <person name="Jones T."/>
            <person name="Grant M."/>
            <person name="Ambacheew D."/>
            <person name="Muzemil S."/>
            <person name="Studholme D.J."/>
        </authorList>
    </citation>
    <scope>NUCLEOTIDE SEQUENCE [LARGE SCALE GENOMIC DNA]</scope>
</reference>
<proteinExistence type="predicted"/>
<accession>A0A426YJ75</accession>
<comment type="caution">
    <text evidence="1">The sequence shown here is derived from an EMBL/GenBank/DDBJ whole genome shotgun (WGS) entry which is preliminary data.</text>
</comment>
<name>A0A426YJ75_ENSVE</name>